<evidence type="ECO:0000256" key="1">
    <source>
        <dbReference type="SAM" id="MobiDB-lite"/>
    </source>
</evidence>
<evidence type="ECO:0000313" key="3">
    <source>
        <dbReference type="EMBL" id="GGI06841.1"/>
    </source>
</evidence>
<keyword evidence="4" id="KW-1185">Reference proteome</keyword>
<dbReference type="Pfam" id="PF08309">
    <property type="entry name" value="LVIVD"/>
    <property type="match status" value="1"/>
</dbReference>
<sequence>MHNMKKFLTRPARRRAGRSAFAALAATALLAGALPASAATLPTDSLPEGSEEIGLESFAAESADAPGYPTTDDPRVGLEPGAGDTAGEAISNLEKLASLPMAPGASTNSDLAFTGDYVVSGNYNGFNVYDVSDPSDPQLTTSVICPGSQNDVSVYGDLLFLSVESTAGKIDCTSGGVTSENRFRGVRIFDISDIENPVLLPGVQTCKGSHTHTVVEDPNDPDNVYIYVSGTAGVRSTAELDICSTGSTLVDPNTSHFSITVIKVPLDAPETAAIVNRNARIFSTCGDNSCEDQHAEGSLNGLPGSGRQPTYPEDSPRAPGGQSVSQTYQCHDITAYPEIGLAAGACQGRGLLLDITDPANPSRIDAVEDYNFAYWHSATFNNDGTTVVFTDEWGGGSGARCRATDPLTWGANAIFDVVQTEDGPKMEFASYFKLPMVQTNQENCVAHNGSLIPVPGRDIMVQAWYQGGTTVFDFTDSKNPVEIAYFDRGPNHPTQLQTGGFWSTYWHNGYLYGNEIARGFDVFDLTPSEFLSAAEIAAAKQVTFDEYNVQGQQELTWPATFTTVRGWQASAKHQGAIGADLDAQVTKFVDRAEQAAGANNAKQRNNDVAQLRAVSNQLGDSDVEQGLKAALHELADTLSK</sequence>
<protein>
    <recommendedName>
        <fullName evidence="5">LVIVD repeat-containing protein</fullName>
    </recommendedName>
</protein>
<evidence type="ECO:0000256" key="2">
    <source>
        <dbReference type="SAM" id="SignalP"/>
    </source>
</evidence>
<comment type="caution">
    <text evidence="3">The sequence shown here is derived from an EMBL/GenBank/DDBJ whole genome shotgun (WGS) entry which is preliminary data.</text>
</comment>
<dbReference type="InterPro" id="IPR013211">
    <property type="entry name" value="LVIVD"/>
</dbReference>
<evidence type="ECO:0008006" key="5">
    <source>
        <dbReference type="Google" id="ProtNLM"/>
    </source>
</evidence>
<feature type="signal peptide" evidence="2">
    <location>
        <begin position="1"/>
        <end position="38"/>
    </location>
</feature>
<organism evidence="3 4">
    <name type="scientific">Egicoccus halophilus</name>
    <dbReference type="NCBI Taxonomy" id="1670830"/>
    <lineage>
        <taxon>Bacteria</taxon>
        <taxon>Bacillati</taxon>
        <taxon>Actinomycetota</taxon>
        <taxon>Nitriliruptoria</taxon>
        <taxon>Egicoccales</taxon>
        <taxon>Egicoccaceae</taxon>
        <taxon>Egicoccus</taxon>
    </lineage>
</organism>
<name>A0A8J3AAV6_9ACTN</name>
<evidence type="ECO:0000313" key="4">
    <source>
        <dbReference type="Proteomes" id="UP000650511"/>
    </source>
</evidence>
<gene>
    <name evidence="3" type="ORF">GCM10011354_21110</name>
</gene>
<feature type="region of interest" description="Disordered" evidence="1">
    <location>
        <begin position="60"/>
        <end position="85"/>
    </location>
</feature>
<feature type="chain" id="PRO_5035281191" description="LVIVD repeat-containing protein" evidence="2">
    <location>
        <begin position="39"/>
        <end position="640"/>
    </location>
</feature>
<dbReference type="AlphaFoldDB" id="A0A8J3AAV6"/>
<accession>A0A8J3AAV6</accession>
<dbReference type="Proteomes" id="UP000650511">
    <property type="component" value="Unassembled WGS sequence"/>
</dbReference>
<dbReference type="EMBL" id="BMHA01000007">
    <property type="protein sequence ID" value="GGI06841.1"/>
    <property type="molecule type" value="Genomic_DNA"/>
</dbReference>
<reference evidence="3" key="2">
    <citation type="submission" date="2020-09" db="EMBL/GenBank/DDBJ databases">
        <authorList>
            <person name="Sun Q."/>
            <person name="Zhou Y."/>
        </authorList>
    </citation>
    <scope>NUCLEOTIDE SEQUENCE</scope>
    <source>
        <strain evidence="3">CGMCC 1.14988</strain>
    </source>
</reference>
<proteinExistence type="predicted"/>
<feature type="region of interest" description="Disordered" evidence="1">
    <location>
        <begin position="293"/>
        <end position="324"/>
    </location>
</feature>
<reference evidence="3" key="1">
    <citation type="journal article" date="2014" name="Int. J. Syst. Evol. Microbiol.">
        <title>Complete genome sequence of Corynebacterium casei LMG S-19264T (=DSM 44701T), isolated from a smear-ripened cheese.</title>
        <authorList>
            <consortium name="US DOE Joint Genome Institute (JGI-PGF)"/>
            <person name="Walter F."/>
            <person name="Albersmeier A."/>
            <person name="Kalinowski J."/>
            <person name="Ruckert C."/>
        </authorList>
    </citation>
    <scope>NUCLEOTIDE SEQUENCE</scope>
    <source>
        <strain evidence="3">CGMCC 1.14988</strain>
    </source>
</reference>
<keyword evidence="2" id="KW-0732">Signal</keyword>